<keyword evidence="2" id="KW-1185">Reference proteome</keyword>
<evidence type="ECO:0000313" key="2">
    <source>
        <dbReference type="Proteomes" id="UP000270301"/>
    </source>
</evidence>
<organism evidence="1 2">
    <name type="scientific">Arthrobacter phage Hestia</name>
    <dbReference type="NCBI Taxonomy" id="2419609"/>
    <lineage>
        <taxon>Viruses</taxon>
        <taxon>Duplodnaviria</taxon>
        <taxon>Heunggongvirae</taxon>
        <taxon>Uroviricota</taxon>
        <taxon>Caudoviricetes</taxon>
        <taxon>Hestiavirus</taxon>
        <taxon>Hestiavirus hestia</taxon>
    </lineage>
</organism>
<dbReference type="EMBL" id="MH910036">
    <property type="protein sequence ID" value="AYR00903.1"/>
    <property type="molecule type" value="Genomic_DNA"/>
</dbReference>
<accession>A0A3G3M3C3</accession>
<reference evidence="1 2" key="1">
    <citation type="submission" date="2018-09" db="EMBL/GenBank/DDBJ databases">
        <authorList>
            <person name="Ulbrich M.C."/>
            <person name="Stoner T.H."/>
            <person name="Garlena R.A."/>
            <person name="Russell D.A."/>
            <person name="Pope W.H."/>
            <person name="Jacobs-Sera D."/>
            <person name="Hatfull G.F."/>
        </authorList>
    </citation>
    <scope>NUCLEOTIDE SEQUENCE [LARGE SCALE GENOMIC DNA]</scope>
</reference>
<protein>
    <submittedName>
        <fullName evidence="1">Uncharacterized protein</fullName>
    </submittedName>
</protein>
<dbReference type="GeneID" id="77931808"/>
<name>A0A3G3M3C3_9CAUD</name>
<evidence type="ECO:0000313" key="1">
    <source>
        <dbReference type="EMBL" id="AYR00903.1"/>
    </source>
</evidence>
<gene>
    <name evidence="1" type="primary">25</name>
    <name evidence="1" type="ORF">PBI_HESTIA_25</name>
</gene>
<proteinExistence type="predicted"/>
<dbReference type="InterPro" id="IPR056037">
    <property type="entry name" value="DUF7620"/>
</dbReference>
<dbReference type="Proteomes" id="UP000270301">
    <property type="component" value="Segment"/>
</dbReference>
<dbReference type="RefSeq" id="YP_010655936.1">
    <property type="nucleotide sequence ID" value="NC_070833.1"/>
</dbReference>
<sequence length="77" mass="8537">MFFRRKRSRPAEVPPVEPVDHSLADAALHDAVQAHQTAQAQASQAREVVAELKQVNLRNGFAPAIRQSFDRRYGGAV</sequence>
<dbReference type="Pfam" id="PF24596">
    <property type="entry name" value="DUF7620"/>
    <property type="match status" value="1"/>
</dbReference>
<dbReference type="KEGG" id="vg:77931808"/>